<reference evidence="2" key="1">
    <citation type="journal article" date="2020" name="mSystems">
        <title>Genome- and Community-Level Interaction Insights into Carbon Utilization and Element Cycling Functions of Hydrothermarchaeota in Hydrothermal Sediment.</title>
        <authorList>
            <person name="Zhou Z."/>
            <person name="Liu Y."/>
            <person name="Xu W."/>
            <person name="Pan J."/>
            <person name="Luo Z.H."/>
            <person name="Li M."/>
        </authorList>
    </citation>
    <scope>NUCLEOTIDE SEQUENCE [LARGE SCALE GENOMIC DNA]</scope>
    <source>
        <strain evidence="2">SpSt-1056</strain>
    </source>
</reference>
<keyword evidence="1" id="KW-0240">DNA-directed RNA polymerase</keyword>
<feature type="binding site" evidence="1">
    <location>
        <position position="37"/>
    </location>
    <ligand>
        <name>Zn(2+)</name>
        <dbReference type="ChEBI" id="CHEBI:29105"/>
    </ligand>
</feature>
<comment type="catalytic activity">
    <reaction evidence="1">
        <text>RNA(n) + a ribonucleoside 5'-triphosphate = RNA(n+1) + diphosphate</text>
        <dbReference type="Rhea" id="RHEA:21248"/>
        <dbReference type="Rhea" id="RHEA-COMP:14527"/>
        <dbReference type="Rhea" id="RHEA-COMP:17342"/>
        <dbReference type="ChEBI" id="CHEBI:33019"/>
        <dbReference type="ChEBI" id="CHEBI:61557"/>
        <dbReference type="ChEBI" id="CHEBI:140395"/>
        <dbReference type="EC" id="2.7.7.6"/>
    </reaction>
</comment>
<dbReference type="InterPro" id="IPR023464">
    <property type="entry name" value="Rpo12"/>
</dbReference>
<protein>
    <recommendedName>
        <fullName evidence="1">DNA-directed RNA polymerase subunit Rpo12</fullName>
        <ecNumber evidence="1">2.7.7.6</ecNumber>
    </recommendedName>
    <alternativeName>
        <fullName evidence="1">DNA-directed RNA polymerase subunit P</fullName>
    </alternativeName>
</protein>
<keyword evidence="1" id="KW-0963">Cytoplasm</keyword>
<comment type="caution">
    <text evidence="2">The sequence shown here is derived from an EMBL/GenBank/DDBJ whole genome shotgun (WGS) entry which is preliminary data.</text>
</comment>
<comment type="subunit">
    <text evidence="1">Part of the RNA polymerase complex.</text>
</comment>
<dbReference type="GO" id="GO:0008270">
    <property type="term" value="F:zinc ion binding"/>
    <property type="evidence" value="ECO:0007669"/>
    <property type="project" value="UniProtKB-UniRule"/>
</dbReference>
<keyword evidence="1" id="KW-0548">Nucleotidyltransferase</keyword>
<evidence type="ECO:0000313" key="2">
    <source>
        <dbReference type="EMBL" id="HHK68717.1"/>
    </source>
</evidence>
<comment type="cofactor">
    <cofactor evidence="1">
        <name>Zn(2+)</name>
        <dbReference type="ChEBI" id="CHEBI:29105"/>
    </cofactor>
    <text evidence="1">Binds 1 zinc ion.</text>
</comment>
<dbReference type="Gene3D" id="2.20.28.30">
    <property type="entry name" value="RNA polymerase ii, chain L"/>
    <property type="match status" value="1"/>
</dbReference>
<gene>
    <name evidence="1" type="primary">rpo12</name>
    <name evidence="1" type="synonym">rpoP</name>
    <name evidence="2" type="ORF">ENM11_06155</name>
</gene>
<dbReference type="SUPFAM" id="SSF63393">
    <property type="entry name" value="RNA polymerase subunits"/>
    <property type="match status" value="1"/>
</dbReference>
<dbReference type="EMBL" id="DRWN01000051">
    <property type="protein sequence ID" value="HHK68717.1"/>
    <property type="molecule type" value="Genomic_DNA"/>
</dbReference>
<sequence length="69" mass="7852">MSEPFLESRIMYQCVKCGRIFEREKLSKIAETQCPFCGYMVIKKAKSPTAKLMKTSELGKDSSASFFES</sequence>
<dbReference type="GO" id="GO:0003899">
    <property type="term" value="F:DNA-directed RNA polymerase activity"/>
    <property type="evidence" value="ECO:0007669"/>
    <property type="project" value="UniProtKB-UniRule"/>
</dbReference>
<keyword evidence="1" id="KW-0804">Transcription</keyword>
<keyword evidence="1" id="KW-0862">Zinc</keyword>
<organism evidence="2">
    <name type="scientific">Caldiarchaeum subterraneum</name>
    <dbReference type="NCBI Taxonomy" id="311458"/>
    <lineage>
        <taxon>Archaea</taxon>
        <taxon>Nitrososphaerota</taxon>
        <taxon>Candidatus Caldarchaeales</taxon>
        <taxon>Candidatus Caldarchaeaceae</taxon>
        <taxon>Candidatus Caldarchaeum</taxon>
    </lineage>
</organism>
<dbReference type="HAMAP" id="MF_00615">
    <property type="entry name" value="RNApol_arch_Rpo12"/>
    <property type="match status" value="1"/>
</dbReference>
<dbReference type="InterPro" id="IPR029040">
    <property type="entry name" value="RPABC4/Spt4"/>
</dbReference>
<feature type="binding site" evidence="1">
    <location>
        <position position="34"/>
    </location>
    <ligand>
        <name>Zn(2+)</name>
        <dbReference type="ChEBI" id="CHEBI:29105"/>
    </ligand>
</feature>
<dbReference type="GO" id="GO:0005737">
    <property type="term" value="C:cytoplasm"/>
    <property type="evidence" value="ECO:0007669"/>
    <property type="project" value="UniProtKB-SubCell"/>
</dbReference>
<proteinExistence type="inferred from homology"/>
<keyword evidence="1" id="KW-0479">Metal-binding</keyword>
<dbReference type="EC" id="2.7.7.6" evidence="1"/>
<dbReference type="GO" id="GO:0000428">
    <property type="term" value="C:DNA-directed RNA polymerase complex"/>
    <property type="evidence" value="ECO:0007669"/>
    <property type="project" value="UniProtKB-KW"/>
</dbReference>
<feature type="binding site" evidence="1">
    <location>
        <position position="17"/>
    </location>
    <ligand>
        <name>Zn(2+)</name>
        <dbReference type="ChEBI" id="CHEBI:29105"/>
    </ligand>
</feature>
<comment type="subcellular location">
    <subcellularLocation>
        <location evidence="1">Cytoplasm</location>
    </subcellularLocation>
</comment>
<comment type="similarity">
    <text evidence="1">Belongs to the archaeal Rpo12/eukaryotic RPC10 RNA polymerase subunit family.</text>
</comment>
<dbReference type="AlphaFoldDB" id="A0A7C5L7T1"/>
<accession>A0A7C5L7T1</accession>
<dbReference type="GO" id="GO:0003677">
    <property type="term" value="F:DNA binding"/>
    <property type="evidence" value="ECO:0007669"/>
    <property type="project" value="InterPro"/>
</dbReference>
<keyword evidence="1" id="KW-0808">Transferase</keyword>
<name>A0A7C5L7T1_CALS0</name>
<dbReference type="GO" id="GO:0006351">
    <property type="term" value="P:DNA-templated transcription"/>
    <property type="evidence" value="ECO:0007669"/>
    <property type="project" value="UniProtKB-UniRule"/>
</dbReference>
<comment type="function">
    <text evidence="1">DNA-dependent RNA polymerase (RNAP) catalyzes the transcription of DNA into RNA using the four ribonucleoside triphosphates as substrates.</text>
</comment>
<evidence type="ECO:0000256" key="1">
    <source>
        <dbReference type="HAMAP-Rule" id="MF_00615"/>
    </source>
</evidence>